<evidence type="ECO:0000313" key="2">
    <source>
        <dbReference type="EMBL" id="CAH6574704.1"/>
    </source>
</evidence>
<evidence type="ECO:0000259" key="1">
    <source>
        <dbReference type="Pfam" id="PF05689"/>
    </source>
</evidence>
<accession>A0AAD1X0R9</accession>
<feature type="domain" description="InvasinE Adhesion" evidence="1">
    <location>
        <begin position="15"/>
        <end position="102"/>
    </location>
</feature>
<gene>
    <name evidence="2" type="ORF">AI2935V1_1377</name>
</gene>
<protein>
    <recommendedName>
        <fullName evidence="1">InvasinE Adhesion domain-containing protein</fullName>
    </recommendedName>
</protein>
<dbReference type="EMBL" id="OW995941">
    <property type="protein sequence ID" value="CAH6574704.1"/>
    <property type="molecule type" value="Genomic_DNA"/>
</dbReference>
<sequence length="134" mass="14910">MNEAPSHDNTFGPIAMGDEIWTLFNHDGAGLASKSGCPENYQPTLSELQKLYSNYPGGQIGERFGWPIDRSNFSWWVSDRVGKNYQTINLTSGYVNATKTASDNQAPGEPARFHCDDDAISPAIERIDRRQRAT</sequence>
<organism evidence="2 3">
    <name type="scientific">Citrobacter freundii</name>
    <dbReference type="NCBI Taxonomy" id="546"/>
    <lineage>
        <taxon>Bacteria</taxon>
        <taxon>Pseudomonadati</taxon>
        <taxon>Pseudomonadota</taxon>
        <taxon>Gammaproteobacteria</taxon>
        <taxon>Enterobacterales</taxon>
        <taxon>Enterobacteriaceae</taxon>
        <taxon>Citrobacter</taxon>
        <taxon>Citrobacter freundii complex</taxon>
    </lineage>
</organism>
<dbReference type="Proteomes" id="UP000789647">
    <property type="component" value="Chromosome"/>
</dbReference>
<dbReference type="AlphaFoldDB" id="A0AAD1X0R9"/>
<name>A0AAD1X0R9_CITFR</name>
<dbReference type="Pfam" id="PF05689">
    <property type="entry name" value="InvE_AD"/>
    <property type="match status" value="1"/>
</dbReference>
<dbReference type="RefSeq" id="WP_049002458.1">
    <property type="nucleotide sequence ID" value="NZ_BGLH01000028.1"/>
</dbReference>
<evidence type="ECO:0000313" key="3">
    <source>
        <dbReference type="Proteomes" id="UP000789647"/>
    </source>
</evidence>
<proteinExistence type="predicted"/>
<reference evidence="2" key="1">
    <citation type="submission" date="2022-05" db="EMBL/GenBank/DDBJ databases">
        <authorList>
            <person name="Alioto T."/>
            <person name="Alioto T."/>
            <person name="Gomez Garrido J."/>
        </authorList>
    </citation>
    <scope>NUCLEOTIDE SEQUENCE</scope>
    <source>
        <strain evidence="2">112</strain>
    </source>
</reference>
<dbReference type="InterPro" id="IPR008541">
    <property type="entry name" value="InvE_AD"/>
</dbReference>